<feature type="non-terminal residue" evidence="2">
    <location>
        <position position="1"/>
    </location>
</feature>
<gene>
    <name evidence="2" type="ORF">CISIN_1g0021992mg</name>
</gene>
<feature type="region of interest" description="Disordered" evidence="1">
    <location>
        <begin position="1"/>
        <end position="56"/>
    </location>
</feature>
<protein>
    <submittedName>
        <fullName evidence="2">Uncharacterized protein</fullName>
    </submittedName>
</protein>
<reference evidence="2 3" key="1">
    <citation type="submission" date="2014-04" db="EMBL/GenBank/DDBJ databases">
        <authorList>
            <consortium name="International Citrus Genome Consortium"/>
            <person name="Gmitter F."/>
            <person name="Chen C."/>
            <person name="Farmerie W."/>
            <person name="Harkins T."/>
            <person name="Desany B."/>
            <person name="Mohiuddin M."/>
            <person name="Kodira C."/>
            <person name="Borodovsky M."/>
            <person name="Lomsadze A."/>
            <person name="Burns P."/>
            <person name="Jenkins J."/>
            <person name="Prochnik S."/>
            <person name="Shu S."/>
            <person name="Chapman J."/>
            <person name="Pitluck S."/>
            <person name="Schmutz J."/>
            <person name="Rokhsar D."/>
        </authorList>
    </citation>
    <scope>NUCLEOTIDE SEQUENCE</scope>
</reference>
<evidence type="ECO:0000256" key="1">
    <source>
        <dbReference type="SAM" id="MobiDB-lite"/>
    </source>
</evidence>
<dbReference type="EMBL" id="KK785147">
    <property type="protein sequence ID" value="KDO48232.1"/>
    <property type="molecule type" value="Genomic_DNA"/>
</dbReference>
<organism evidence="2 3">
    <name type="scientific">Citrus sinensis</name>
    <name type="common">Sweet orange</name>
    <name type="synonym">Citrus aurantium var. sinensis</name>
    <dbReference type="NCBI Taxonomy" id="2711"/>
    <lineage>
        <taxon>Eukaryota</taxon>
        <taxon>Viridiplantae</taxon>
        <taxon>Streptophyta</taxon>
        <taxon>Embryophyta</taxon>
        <taxon>Tracheophyta</taxon>
        <taxon>Spermatophyta</taxon>
        <taxon>Magnoliopsida</taxon>
        <taxon>eudicotyledons</taxon>
        <taxon>Gunneridae</taxon>
        <taxon>Pentapetalae</taxon>
        <taxon>rosids</taxon>
        <taxon>malvids</taxon>
        <taxon>Sapindales</taxon>
        <taxon>Rutaceae</taxon>
        <taxon>Aurantioideae</taxon>
        <taxon>Citrus</taxon>
    </lineage>
</organism>
<proteinExistence type="predicted"/>
<evidence type="ECO:0000313" key="3">
    <source>
        <dbReference type="Proteomes" id="UP000027120"/>
    </source>
</evidence>
<dbReference type="Proteomes" id="UP000027120">
    <property type="component" value="Unassembled WGS sequence"/>
</dbReference>
<accession>A0A067EAL1</accession>
<dbReference type="eggNOG" id="KOG0550">
    <property type="taxonomic scope" value="Eukaryota"/>
</dbReference>
<sequence length="56" mass="6756">RSEYDQEQEIRKATKESPQNSHYGRSSDAYGYACRSSRRQSRQDNWKTYGNSYSRW</sequence>
<name>A0A067EAL1_CITSI</name>
<feature type="compositionally biased region" description="Basic and acidic residues" evidence="1">
    <location>
        <begin position="1"/>
        <end position="15"/>
    </location>
</feature>
<feature type="compositionally biased region" description="Polar residues" evidence="1">
    <location>
        <begin position="46"/>
        <end position="56"/>
    </location>
</feature>
<keyword evidence="3" id="KW-1185">Reference proteome</keyword>
<dbReference type="PaxDb" id="2711-XP_006465077.1"/>
<evidence type="ECO:0000313" key="2">
    <source>
        <dbReference type="EMBL" id="KDO48232.1"/>
    </source>
</evidence>
<dbReference type="AlphaFoldDB" id="A0A067EAL1"/>